<feature type="region of interest" description="Disordered" evidence="1">
    <location>
        <begin position="373"/>
        <end position="445"/>
    </location>
</feature>
<sequence>MAFTKARKEKVKKEGDKTEGFAKCLFPKPEQHLKLVQRLVDPTESILVAGPRHEGLDFDGEHSFLMELAPEVSTVLSLMMQGVSRETSQGRNETIANRTQKAVRTSHSASLKISLPKGIHMSEVAGSEHFYNDQWRAKNGGREKFETVPIQFTACEFLVMSSVAKELRRRLCQPGAAPPQPRTYHQLKAMDLEIHTLLYHYHKNPKVELSTDPRQRTQLEHGPMMRRVLMVMMHFKAFTEGFSQADKAYESLKAGLEEKYAKKELAMATVCRAAVAQKVREMEAKRPPPPPPPLPLPPPPPNARTKGFWTDLAALPDVLNDHEAFRDMTAFPPPSPLPSSSMRGKRRRHEAEKVKLDGERQFKIARYGSFSATQAPSIGSNTLLPQPVCQSSRPAQLAGASQYYPPPRQQTESRAHQYPPRQQTTSHHYPPPHAQAPSQHQTTSLSLEEHTALQRQLEGGFKAEAWNLLQGRPARSGMSAAGLPLVSPPGLRQTPHYSPVSPDEWRHNVDVENRRDYWEMGMSSSMEGWREAEAVGHAGKPYAVPGATSASVGEDAPFRSPSTCAFASTQPFCQFGGYGVVREAPGSLVPATPEVWGNARSFSPPPPPSPVPSPPPPPPPSPVPSPPAVPTMEPEMDGLRWSCNVWDPEIAEALEELDPVQWWGASYLRYRLDGLGYTADEAGWILKDSAMLKASLGLPGMGVVDGTVSGSAQEKEVAPAGDDSPLDLDYSEWVCY</sequence>
<feature type="compositionally biased region" description="Polar residues" evidence="1">
    <location>
        <begin position="373"/>
        <end position="394"/>
    </location>
</feature>
<proteinExistence type="predicted"/>
<feature type="compositionally biased region" description="Pro residues" evidence="1">
    <location>
        <begin position="287"/>
        <end position="302"/>
    </location>
</feature>
<evidence type="ECO:0000313" key="3">
    <source>
        <dbReference type="Proteomes" id="UP000275078"/>
    </source>
</evidence>
<accession>A0A3N4HQH7</accession>
<feature type="region of interest" description="Disordered" evidence="1">
    <location>
        <begin position="327"/>
        <end position="357"/>
    </location>
</feature>
<feature type="region of interest" description="Disordered" evidence="1">
    <location>
        <begin position="599"/>
        <end position="633"/>
    </location>
</feature>
<dbReference type="EMBL" id="ML119794">
    <property type="protein sequence ID" value="RPA74311.1"/>
    <property type="molecule type" value="Genomic_DNA"/>
</dbReference>
<evidence type="ECO:0000256" key="1">
    <source>
        <dbReference type="SAM" id="MobiDB-lite"/>
    </source>
</evidence>
<reference evidence="2 3" key="1">
    <citation type="journal article" date="2018" name="Nat. Ecol. Evol.">
        <title>Pezizomycetes genomes reveal the molecular basis of ectomycorrhizal truffle lifestyle.</title>
        <authorList>
            <person name="Murat C."/>
            <person name="Payen T."/>
            <person name="Noel B."/>
            <person name="Kuo A."/>
            <person name="Morin E."/>
            <person name="Chen J."/>
            <person name="Kohler A."/>
            <person name="Krizsan K."/>
            <person name="Balestrini R."/>
            <person name="Da Silva C."/>
            <person name="Montanini B."/>
            <person name="Hainaut M."/>
            <person name="Levati E."/>
            <person name="Barry K.W."/>
            <person name="Belfiori B."/>
            <person name="Cichocki N."/>
            <person name="Clum A."/>
            <person name="Dockter R.B."/>
            <person name="Fauchery L."/>
            <person name="Guy J."/>
            <person name="Iotti M."/>
            <person name="Le Tacon F."/>
            <person name="Lindquist E.A."/>
            <person name="Lipzen A."/>
            <person name="Malagnac F."/>
            <person name="Mello A."/>
            <person name="Molinier V."/>
            <person name="Miyauchi S."/>
            <person name="Poulain J."/>
            <person name="Riccioni C."/>
            <person name="Rubini A."/>
            <person name="Sitrit Y."/>
            <person name="Splivallo R."/>
            <person name="Traeger S."/>
            <person name="Wang M."/>
            <person name="Zifcakova L."/>
            <person name="Wipf D."/>
            <person name="Zambonelli A."/>
            <person name="Paolocci F."/>
            <person name="Nowrousian M."/>
            <person name="Ottonello S."/>
            <person name="Baldrian P."/>
            <person name="Spatafora J.W."/>
            <person name="Henrissat B."/>
            <person name="Nagy L.G."/>
            <person name="Aury J.M."/>
            <person name="Wincker P."/>
            <person name="Grigoriev I.V."/>
            <person name="Bonfante P."/>
            <person name="Martin F.M."/>
        </authorList>
    </citation>
    <scope>NUCLEOTIDE SEQUENCE [LARGE SCALE GENOMIC DNA]</scope>
    <source>
        <strain evidence="2 3">RN42</strain>
    </source>
</reference>
<gene>
    <name evidence="2" type="ORF">BJ508DRAFT_313004</name>
</gene>
<name>A0A3N4HQH7_ASCIM</name>
<feature type="region of interest" description="Disordered" evidence="1">
    <location>
        <begin position="281"/>
        <end position="304"/>
    </location>
</feature>
<keyword evidence="3" id="KW-1185">Reference proteome</keyword>
<evidence type="ECO:0000313" key="2">
    <source>
        <dbReference type="EMBL" id="RPA74311.1"/>
    </source>
</evidence>
<organism evidence="2 3">
    <name type="scientific">Ascobolus immersus RN42</name>
    <dbReference type="NCBI Taxonomy" id="1160509"/>
    <lineage>
        <taxon>Eukaryota</taxon>
        <taxon>Fungi</taxon>
        <taxon>Dikarya</taxon>
        <taxon>Ascomycota</taxon>
        <taxon>Pezizomycotina</taxon>
        <taxon>Pezizomycetes</taxon>
        <taxon>Pezizales</taxon>
        <taxon>Ascobolaceae</taxon>
        <taxon>Ascobolus</taxon>
    </lineage>
</organism>
<dbReference type="AlphaFoldDB" id="A0A3N4HQH7"/>
<protein>
    <submittedName>
        <fullName evidence="2">Uncharacterized protein</fullName>
    </submittedName>
</protein>
<dbReference type="Proteomes" id="UP000275078">
    <property type="component" value="Unassembled WGS sequence"/>
</dbReference>
<feature type="compositionally biased region" description="Pro residues" evidence="1">
    <location>
        <begin position="603"/>
        <end position="629"/>
    </location>
</feature>
<feature type="region of interest" description="Disordered" evidence="1">
    <location>
        <begin position="480"/>
        <end position="503"/>
    </location>
</feature>